<dbReference type="CDD" id="cd00180">
    <property type="entry name" value="PKc"/>
    <property type="match status" value="1"/>
</dbReference>
<dbReference type="Proteomes" id="UP000016922">
    <property type="component" value="Unassembled WGS sequence"/>
</dbReference>
<dbReference type="SUPFAM" id="SSF56112">
    <property type="entry name" value="Protein kinase-like (PK-like)"/>
    <property type="match status" value="1"/>
</dbReference>
<organism evidence="3 4">
    <name type="scientific">Glarea lozoyensis (strain ATCC 20868 / MF5171)</name>
    <dbReference type="NCBI Taxonomy" id="1116229"/>
    <lineage>
        <taxon>Eukaryota</taxon>
        <taxon>Fungi</taxon>
        <taxon>Dikarya</taxon>
        <taxon>Ascomycota</taxon>
        <taxon>Pezizomycotina</taxon>
        <taxon>Leotiomycetes</taxon>
        <taxon>Helotiales</taxon>
        <taxon>Helotiaceae</taxon>
        <taxon>Glarea</taxon>
    </lineage>
</organism>
<dbReference type="STRING" id="1116229.S3CU98"/>
<dbReference type="GO" id="GO:0004674">
    <property type="term" value="F:protein serine/threonine kinase activity"/>
    <property type="evidence" value="ECO:0007669"/>
    <property type="project" value="TreeGrafter"/>
</dbReference>
<dbReference type="SMART" id="SM00220">
    <property type="entry name" value="S_TKc"/>
    <property type="match status" value="1"/>
</dbReference>
<dbReference type="KEGG" id="glz:GLAREA_01147"/>
<evidence type="ECO:0000259" key="2">
    <source>
        <dbReference type="PROSITE" id="PS50011"/>
    </source>
</evidence>
<keyword evidence="3" id="KW-0808">Transferase</keyword>
<evidence type="ECO:0000313" key="4">
    <source>
        <dbReference type="Proteomes" id="UP000016922"/>
    </source>
</evidence>
<reference evidence="3 4" key="1">
    <citation type="journal article" date="2013" name="BMC Genomics">
        <title>Genomics-driven discovery of the pneumocandin biosynthetic gene cluster in the fungus Glarea lozoyensis.</title>
        <authorList>
            <person name="Chen L."/>
            <person name="Yue Q."/>
            <person name="Zhang X."/>
            <person name="Xiang M."/>
            <person name="Wang C."/>
            <person name="Li S."/>
            <person name="Che Y."/>
            <person name="Ortiz-Lopez F.J."/>
            <person name="Bills G.F."/>
            <person name="Liu X."/>
            <person name="An Z."/>
        </authorList>
    </citation>
    <scope>NUCLEOTIDE SEQUENCE [LARGE SCALE GENOMIC DNA]</scope>
    <source>
        <strain evidence="4">ATCC 20868 / MF5171</strain>
    </source>
</reference>
<dbReference type="OrthoDB" id="5986190at2759"/>
<keyword evidence="3" id="KW-0418">Kinase</keyword>
<dbReference type="eggNOG" id="KOG0591">
    <property type="taxonomic scope" value="Eukaryota"/>
</dbReference>
<dbReference type="PANTHER" id="PTHR24359">
    <property type="entry name" value="SERINE/THREONINE-PROTEIN KINASE SBK1"/>
    <property type="match status" value="1"/>
</dbReference>
<dbReference type="AlphaFoldDB" id="S3CU98"/>
<evidence type="ECO:0000313" key="3">
    <source>
        <dbReference type="EMBL" id="EPE29987.1"/>
    </source>
</evidence>
<accession>S3CU98</accession>
<dbReference type="InterPro" id="IPR000719">
    <property type="entry name" value="Prot_kinase_dom"/>
</dbReference>
<dbReference type="PANTHER" id="PTHR24359:SF1">
    <property type="entry name" value="INHIBITOR OF NUCLEAR FACTOR KAPPA-B KINASE EPSILON SUBUNIT HOMOLOG 1-RELATED"/>
    <property type="match status" value="1"/>
</dbReference>
<protein>
    <submittedName>
        <fullName evidence="3">Protein kinase-like (PK-like)</fullName>
    </submittedName>
</protein>
<keyword evidence="4" id="KW-1185">Reference proteome</keyword>
<dbReference type="RefSeq" id="XP_008084096.1">
    <property type="nucleotide sequence ID" value="XM_008085905.1"/>
</dbReference>
<dbReference type="PROSITE" id="PS50011">
    <property type="entry name" value="PROTEIN_KINASE_DOM"/>
    <property type="match status" value="1"/>
</dbReference>
<dbReference type="EMBL" id="KE145367">
    <property type="protein sequence ID" value="EPE29987.1"/>
    <property type="molecule type" value="Genomic_DNA"/>
</dbReference>
<sequence length="1088" mass="123356">MATSARARPPGHDAPAIHEYLQWIANPNNCQEGMIDPASEEKHLFLPSADVERHLTAHNYRNLAPLLQAVFLNSHNNPIDACDMVEGYHCIFSILLQIGKGHLLGQFLHHDHLKDAFLPFSNDHPPADFPIDPADADPKAFLQRFCQQQMKFCPPKIENRPGKVFADGRILPFTVKERLAKGGSATLYKVVLHNQYDGLSTHHKTQAENYYVLKTYYGKNARTYYDREVNAFKKLRKLRNGSLSVSPNIIQFYGSFQHGDRYNILLEYADQKTLEHFFETIREPTTGGEIIAFWTSILKLVEGLYEIHQGCEDTSLDRASPLSGWHQDIKPANILITSRGEEGLRLNSPYEWHFKLADLGISHFTTYGDSTGTPRAIDFQGTRTYGAPECCRTSEFLRGVDVDITQSSDVWSLAAVLSEAAIWAVGGKSYLEEYRLSRKEATRDIHGLEDSDCFHDGQNLLPVVNEWHQKARDGVRKQDTTTDGVITVLEDMLVTDYRSTIAQVYKKFDRILGKAQNDLKRQQSLSPDPQTPKKTLPPVLPSPSPHNTSPSLMGDFSGGKNHQIPDPNYQAFGMYNNNVPIMSQPTLQIGQDNLPRTPTGKEPEQWLDRQIYNSPKPTLRNSDPETYQLGQPYSKPGPPMGRNSFVSAHHPNEMLPNGNNGYHPKSPQFMGGREPMGRFSPDRQQFIPEDRPQSGVSQLHMNHLHISSQEQNPDESFNQRVNEDQIGRLHNPLQQSGIYTAPLERSFQSRDITRRDTERHSRPPTQPQRTSTSPNDFPALNSSFASMAHRNTPQYDNLHSDERQTYPHAQPPGPPPTAVLERVRQRTRRKRTIPNKARANCSISTAIDWRDSKKSLFKRDIPLPGSWLLQELKERDHVFILDDTWTMRKQWSNLTPVFGALAYMVKTVDPDGLDLHFTMSNRLFHGTQTSVLVNQVRGHQCQGSSNMGHRLTTIMATYKAQLRDQYNFRQGHLDDATKEYVRPVNYYIFTDGRWDPGCEPDSAIKELTELMVELDVEENQVGIQFISFGNDKAGLANLKRLDDDLDVEIDVVDTTPSTGNAWKMLLGAIDRGYDETENSAQGASSSRR</sequence>
<feature type="region of interest" description="Disordered" evidence="1">
    <location>
        <begin position="518"/>
        <end position="567"/>
    </location>
</feature>
<evidence type="ECO:0000256" key="1">
    <source>
        <dbReference type="SAM" id="MobiDB-lite"/>
    </source>
</evidence>
<dbReference type="GO" id="GO:0005524">
    <property type="term" value="F:ATP binding"/>
    <property type="evidence" value="ECO:0007669"/>
    <property type="project" value="InterPro"/>
</dbReference>
<dbReference type="OMA" id="RSDHITK"/>
<dbReference type="Pfam" id="PF00069">
    <property type="entry name" value="Pkinase"/>
    <property type="match status" value="1"/>
</dbReference>
<feature type="compositionally biased region" description="Basic and acidic residues" evidence="1">
    <location>
        <begin position="747"/>
        <end position="761"/>
    </location>
</feature>
<feature type="region of interest" description="Disordered" evidence="1">
    <location>
        <begin position="733"/>
        <end position="818"/>
    </location>
</feature>
<feature type="compositionally biased region" description="Polar residues" evidence="1">
    <location>
        <begin position="780"/>
        <end position="797"/>
    </location>
</feature>
<feature type="domain" description="Protein kinase" evidence="2">
    <location>
        <begin position="173"/>
        <end position="486"/>
    </location>
</feature>
<dbReference type="Gene3D" id="1.10.510.10">
    <property type="entry name" value="Transferase(Phosphotransferase) domain 1"/>
    <property type="match status" value="1"/>
</dbReference>
<dbReference type="InterPro" id="IPR011009">
    <property type="entry name" value="Kinase-like_dom_sf"/>
</dbReference>
<dbReference type="GeneID" id="19460205"/>
<dbReference type="HOGENOM" id="CLU_005931_0_0_1"/>
<proteinExistence type="predicted"/>
<name>S3CU98_GLAL2</name>
<gene>
    <name evidence="3" type="ORF">GLAREA_01147</name>
</gene>